<feature type="transmembrane region" description="Helical" evidence="7">
    <location>
        <begin position="390"/>
        <end position="413"/>
    </location>
</feature>
<evidence type="ECO:0000256" key="4">
    <source>
        <dbReference type="ARBA" id="ARBA00022989"/>
    </source>
</evidence>
<feature type="region of interest" description="Disordered" evidence="6">
    <location>
        <begin position="234"/>
        <end position="253"/>
    </location>
</feature>
<dbReference type="EMBL" id="REGN01003291">
    <property type="protein sequence ID" value="RNA23420.1"/>
    <property type="molecule type" value="Genomic_DNA"/>
</dbReference>
<dbReference type="InterPro" id="IPR003689">
    <property type="entry name" value="ZIP"/>
</dbReference>
<keyword evidence="8" id="KW-0732">Signal</keyword>
<dbReference type="Pfam" id="PF02535">
    <property type="entry name" value="Zip"/>
    <property type="match status" value="1"/>
</dbReference>
<keyword evidence="3 7" id="KW-0812">Transmembrane</keyword>
<feature type="transmembrane region" description="Helical" evidence="7">
    <location>
        <begin position="207"/>
        <end position="227"/>
    </location>
</feature>
<evidence type="ECO:0000256" key="7">
    <source>
        <dbReference type="SAM" id="Phobius"/>
    </source>
</evidence>
<feature type="transmembrane region" description="Helical" evidence="7">
    <location>
        <begin position="133"/>
        <end position="158"/>
    </location>
</feature>
<dbReference type="OrthoDB" id="200954at2759"/>
<proteinExistence type="inferred from homology"/>
<keyword evidence="10" id="KW-1185">Reference proteome</keyword>
<organism evidence="9 10">
    <name type="scientific">Brachionus plicatilis</name>
    <name type="common">Marine rotifer</name>
    <name type="synonym">Brachionus muelleri</name>
    <dbReference type="NCBI Taxonomy" id="10195"/>
    <lineage>
        <taxon>Eukaryota</taxon>
        <taxon>Metazoa</taxon>
        <taxon>Spiralia</taxon>
        <taxon>Gnathifera</taxon>
        <taxon>Rotifera</taxon>
        <taxon>Eurotatoria</taxon>
        <taxon>Monogononta</taxon>
        <taxon>Pseudotrocha</taxon>
        <taxon>Ploima</taxon>
        <taxon>Brachionidae</taxon>
        <taxon>Brachionus</taxon>
    </lineage>
</organism>
<feature type="chain" id="PRO_5018201698" evidence="8">
    <location>
        <begin position="22"/>
        <end position="463"/>
    </location>
</feature>
<feature type="signal peptide" evidence="8">
    <location>
        <begin position="1"/>
        <end position="21"/>
    </location>
</feature>
<evidence type="ECO:0000313" key="10">
    <source>
        <dbReference type="Proteomes" id="UP000276133"/>
    </source>
</evidence>
<dbReference type="PANTHER" id="PTHR12191:SF37">
    <property type="entry name" value="ZINC TRANSPORTER FOI"/>
    <property type="match status" value="1"/>
</dbReference>
<dbReference type="GO" id="GO:0005385">
    <property type="term" value="F:zinc ion transmembrane transporter activity"/>
    <property type="evidence" value="ECO:0007669"/>
    <property type="project" value="TreeGrafter"/>
</dbReference>
<evidence type="ECO:0000256" key="8">
    <source>
        <dbReference type="SAM" id="SignalP"/>
    </source>
</evidence>
<feature type="non-terminal residue" evidence="9">
    <location>
        <position position="463"/>
    </location>
</feature>
<evidence type="ECO:0000256" key="2">
    <source>
        <dbReference type="ARBA" id="ARBA00006939"/>
    </source>
</evidence>
<feature type="transmembrane region" description="Helical" evidence="7">
    <location>
        <begin position="419"/>
        <end position="437"/>
    </location>
</feature>
<dbReference type="InterPro" id="IPR050799">
    <property type="entry name" value="ZIP_Transporter"/>
</dbReference>
<accession>A0A3M7RJ46</accession>
<dbReference type="GO" id="GO:0005886">
    <property type="term" value="C:plasma membrane"/>
    <property type="evidence" value="ECO:0007669"/>
    <property type="project" value="TreeGrafter"/>
</dbReference>
<gene>
    <name evidence="9" type="ORF">BpHYR1_052840</name>
</gene>
<comment type="subcellular location">
    <subcellularLocation>
        <location evidence="1">Membrane</location>
        <topology evidence="1">Multi-pass membrane protein</topology>
    </subcellularLocation>
</comment>
<dbReference type="GO" id="GO:0071578">
    <property type="term" value="P:zinc ion import across plasma membrane"/>
    <property type="evidence" value="ECO:0007669"/>
    <property type="project" value="TreeGrafter"/>
</dbReference>
<feature type="transmembrane region" description="Helical" evidence="7">
    <location>
        <begin position="165"/>
        <end position="187"/>
    </location>
</feature>
<name>A0A3M7RJ46_BRAPC</name>
<reference evidence="9 10" key="1">
    <citation type="journal article" date="2018" name="Sci. Rep.">
        <title>Genomic signatures of local adaptation to the degree of environmental predictability in rotifers.</title>
        <authorList>
            <person name="Franch-Gras L."/>
            <person name="Hahn C."/>
            <person name="Garcia-Roger E.M."/>
            <person name="Carmona M.J."/>
            <person name="Serra M."/>
            <person name="Gomez A."/>
        </authorList>
    </citation>
    <scope>NUCLEOTIDE SEQUENCE [LARGE SCALE GENOMIC DNA]</scope>
    <source>
        <strain evidence="9">HYR1</strain>
    </source>
</reference>
<evidence type="ECO:0000256" key="6">
    <source>
        <dbReference type="SAM" id="MobiDB-lite"/>
    </source>
</evidence>
<evidence type="ECO:0000313" key="9">
    <source>
        <dbReference type="EMBL" id="RNA23420.1"/>
    </source>
</evidence>
<keyword evidence="4 7" id="KW-1133">Transmembrane helix</keyword>
<feature type="compositionally biased region" description="Basic residues" evidence="6">
    <location>
        <begin position="234"/>
        <end position="244"/>
    </location>
</feature>
<evidence type="ECO:0000256" key="5">
    <source>
        <dbReference type="ARBA" id="ARBA00023136"/>
    </source>
</evidence>
<protein>
    <submittedName>
        <fullName evidence="9">Zinc transporter foi-like</fullName>
    </submittedName>
</protein>
<evidence type="ECO:0000256" key="3">
    <source>
        <dbReference type="ARBA" id="ARBA00022692"/>
    </source>
</evidence>
<comment type="similarity">
    <text evidence="2">Belongs to the ZIP transporter (TC 2.A.5) family.</text>
</comment>
<dbReference type="AlphaFoldDB" id="A0A3M7RJ46"/>
<keyword evidence="5 7" id="KW-0472">Membrane</keyword>
<dbReference type="Proteomes" id="UP000276133">
    <property type="component" value="Unassembled WGS sequence"/>
</dbReference>
<evidence type="ECO:0000256" key="1">
    <source>
        <dbReference type="ARBA" id="ARBA00004141"/>
    </source>
</evidence>
<dbReference type="GO" id="GO:0030003">
    <property type="term" value="P:intracellular monoatomic cation homeostasis"/>
    <property type="evidence" value="ECO:0007669"/>
    <property type="project" value="TreeGrafter"/>
</dbReference>
<sequence length="463" mass="52343">MIKFIIPILILILKSPESSQSNPDLDSIILKYSSNNKFQLDAFFDNFKKILNKTSAFECFESNFHSLNSSQISNKQDFLLISSVLVSKLDECYNANFSLVETNILHEISNRTSLIDNLFRNVFERTKSLKKEALFYSFVSVVIISFVGVLCIIAVPVLNNFCFNYLFQFLTALALGTLAGDALLHLVPHAFMLSGSHNHFISHQDNIYKGLAIVIGVYFFFLIENLMKFHQCRREKNRRRRESKKKNSENNKIHKHELDNLIENPNKLSQRFKSSVKSKAESESSFYDNEIGLQDQNNFTYLKNNLINSNKERAHEHSHSHSTTKSSVLMIILGDGLHNFSDGLAIGVSFSSSITTGVGTSLAVFFHELPHEIGDFAVLRKNGYSMRKALLFNILSSILCFIGALIGLLLGSIEQFSNWSFLFIAGSFIYISLVDLIPELNESTDTGNLLILLMQNLGIILGF</sequence>
<dbReference type="PANTHER" id="PTHR12191">
    <property type="entry name" value="SOLUTE CARRIER FAMILY 39"/>
    <property type="match status" value="1"/>
</dbReference>
<dbReference type="GO" id="GO:0140410">
    <property type="term" value="F:monoatomic cation:bicarbonate symporter activity"/>
    <property type="evidence" value="ECO:0007669"/>
    <property type="project" value="TreeGrafter"/>
</dbReference>
<comment type="caution">
    <text evidence="9">The sequence shown here is derived from an EMBL/GenBank/DDBJ whole genome shotgun (WGS) entry which is preliminary data.</text>
</comment>